<proteinExistence type="predicted"/>
<keyword evidence="1" id="KW-0496">Mitochondrion</keyword>
<organism evidence="1">
    <name type="scientific">Picea glauca</name>
    <name type="common">White spruce</name>
    <name type="synonym">Pinus glauca</name>
    <dbReference type="NCBI Taxonomy" id="3330"/>
    <lineage>
        <taxon>Eukaryota</taxon>
        <taxon>Viridiplantae</taxon>
        <taxon>Streptophyta</taxon>
        <taxon>Embryophyta</taxon>
        <taxon>Tracheophyta</taxon>
        <taxon>Spermatophyta</taxon>
        <taxon>Pinopsida</taxon>
        <taxon>Pinidae</taxon>
        <taxon>Conifers I</taxon>
        <taxon>Pinales</taxon>
        <taxon>Pinaceae</taxon>
        <taxon>Picea</taxon>
    </lineage>
</organism>
<gene>
    <name evidence="1" type="ORF">ABT39_MTgene2805</name>
</gene>
<protein>
    <submittedName>
        <fullName evidence="1">Uncharacterized protein</fullName>
    </submittedName>
</protein>
<sequence>MAPSMSLPSSSFPPQSRPTPELYLLLGRSAPPSFLASLRKALPSFSFLEQLQLAS</sequence>
<comment type="caution">
    <text evidence="1">The sequence shown here is derived from an EMBL/GenBank/DDBJ whole genome shotgun (WGS) entry which is preliminary data.</text>
</comment>
<dbReference type="EMBL" id="LKAM01000002">
    <property type="protein sequence ID" value="KUM49580.1"/>
    <property type="molecule type" value="Genomic_DNA"/>
</dbReference>
<accession>A0A117NI91</accession>
<name>A0A117NI91_PICGL</name>
<dbReference type="AlphaFoldDB" id="A0A117NI91"/>
<geneLocation type="mitochondrion" evidence="1"/>
<reference evidence="1" key="1">
    <citation type="journal article" date="2015" name="Genome Biol. Evol.">
        <title>Organellar Genomes of White Spruce (Picea glauca): Assembly and Annotation.</title>
        <authorList>
            <person name="Jackman S.D."/>
            <person name="Warren R.L."/>
            <person name="Gibb E.A."/>
            <person name="Vandervalk B.P."/>
            <person name="Mohamadi H."/>
            <person name="Chu J."/>
            <person name="Raymond A."/>
            <person name="Pleasance S."/>
            <person name="Coope R."/>
            <person name="Wildung M.R."/>
            <person name="Ritland C.E."/>
            <person name="Bousquet J."/>
            <person name="Jones S.J."/>
            <person name="Bohlmann J."/>
            <person name="Birol I."/>
        </authorList>
    </citation>
    <scope>NUCLEOTIDE SEQUENCE [LARGE SCALE GENOMIC DNA]</scope>
    <source>
        <tissue evidence="1">Flushing bud</tissue>
    </source>
</reference>
<evidence type="ECO:0000313" key="1">
    <source>
        <dbReference type="EMBL" id="KUM49580.1"/>
    </source>
</evidence>